<dbReference type="PRINTS" id="PR00682">
    <property type="entry name" value="IPNSYNTHASE"/>
</dbReference>
<keyword evidence="4" id="KW-1185">Reference proteome</keyword>
<evidence type="ECO:0000259" key="2">
    <source>
        <dbReference type="PROSITE" id="PS51471"/>
    </source>
</evidence>
<accession>A0AAV5GGR9</accession>
<dbReference type="Pfam" id="PF14226">
    <property type="entry name" value="DIOX_N"/>
    <property type="match status" value="1"/>
</dbReference>
<dbReference type="Pfam" id="PF03171">
    <property type="entry name" value="2OG-FeII_Oxy"/>
    <property type="match status" value="1"/>
</dbReference>
<dbReference type="InterPro" id="IPR026992">
    <property type="entry name" value="DIOX_N"/>
</dbReference>
<protein>
    <recommendedName>
        <fullName evidence="2">Fe2OG dioxygenase domain-containing protein</fullName>
    </recommendedName>
</protein>
<dbReference type="InterPro" id="IPR027443">
    <property type="entry name" value="IPNS-like_sf"/>
</dbReference>
<comment type="caution">
    <text evidence="3">The sequence shown here is derived from an EMBL/GenBank/DDBJ whole genome shotgun (WGS) entry which is preliminary data.</text>
</comment>
<dbReference type="InterPro" id="IPR050231">
    <property type="entry name" value="Iron_ascorbate_oxido_reductase"/>
</dbReference>
<evidence type="ECO:0000313" key="3">
    <source>
        <dbReference type="EMBL" id="GJN89769.1"/>
    </source>
</evidence>
<reference evidence="3 4" key="1">
    <citation type="submission" date="2021-12" db="EMBL/GenBank/DDBJ databases">
        <title>High titer production of polyol ester of fatty acids by Rhodotorula paludigena BS15 towards product separation-free biomass refinery.</title>
        <authorList>
            <person name="Mano J."/>
            <person name="Ono H."/>
            <person name="Tanaka T."/>
            <person name="Naito K."/>
            <person name="Sushida H."/>
            <person name="Ike M."/>
            <person name="Tokuyasu K."/>
            <person name="Kitaoka M."/>
        </authorList>
    </citation>
    <scope>NUCLEOTIDE SEQUENCE [LARGE SCALE GENOMIC DNA]</scope>
    <source>
        <strain evidence="3 4">BS15</strain>
    </source>
</reference>
<keyword evidence="1" id="KW-0479">Metal-binding</keyword>
<evidence type="ECO:0000256" key="1">
    <source>
        <dbReference type="RuleBase" id="RU003682"/>
    </source>
</evidence>
<name>A0AAV5GGR9_9BASI</name>
<comment type="similarity">
    <text evidence="1">Belongs to the iron/ascorbate-dependent oxidoreductase family.</text>
</comment>
<dbReference type="Proteomes" id="UP001342314">
    <property type="component" value="Unassembled WGS sequence"/>
</dbReference>
<dbReference type="PROSITE" id="PS51471">
    <property type="entry name" value="FE2OG_OXY"/>
    <property type="match status" value="1"/>
</dbReference>
<keyword evidence="1" id="KW-0408">Iron</keyword>
<dbReference type="SUPFAM" id="SSF51197">
    <property type="entry name" value="Clavaminate synthase-like"/>
    <property type="match status" value="1"/>
</dbReference>
<dbReference type="InterPro" id="IPR005123">
    <property type="entry name" value="Oxoglu/Fe-dep_dioxygenase_dom"/>
</dbReference>
<dbReference type="PANTHER" id="PTHR47990">
    <property type="entry name" value="2-OXOGLUTARATE (2OG) AND FE(II)-DEPENDENT OXYGENASE SUPERFAMILY PROTEIN-RELATED"/>
    <property type="match status" value="1"/>
</dbReference>
<dbReference type="AlphaFoldDB" id="A0AAV5GGR9"/>
<dbReference type="InterPro" id="IPR044861">
    <property type="entry name" value="IPNS-like_FE2OG_OXY"/>
</dbReference>
<feature type="domain" description="Fe2OG dioxygenase" evidence="2">
    <location>
        <begin position="189"/>
        <end position="292"/>
    </location>
</feature>
<gene>
    <name evidence="3" type="ORF">Rhopal_002758-T1</name>
</gene>
<organism evidence="3 4">
    <name type="scientific">Rhodotorula paludigena</name>
    <dbReference type="NCBI Taxonomy" id="86838"/>
    <lineage>
        <taxon>Eukaryota</taxon>
        <taxon>Fungi</taxon>
        <taxon>Dikarya</taxon>
        <taxon>Basidiomycota</taxon>
        <taxon>Pucciniomycotina</taxon>
        <taxon>Microbotryomycetes</taxon>
        <taxon>Sporidiobolales</taxon>
        <taxon>Sporidiobolaceae</taxon>
        <taxon>Rhodotorula</taxon>
    </lineage>
</organism>
<dbReference type="GO" id="GO:0046872">
    <property type="term" value="F:metal ion binding"/>
    <property type="evidence" value="ECO:0007669"/>
    <property type="project" value="UniProtKB-KW"/>
</dbReference>
<keyword evidence="1" id="KW-0560">Oxidoreductase</keyword>
<evidence type="ECO:0000313" key="4">
    <source>
        <dbReference type="Proteomes" id="UP001342314"/>
    </source>
</evidence>
<dbReference type="Gene3D" id="2.60.120.330">
    <property type="entry name" value="B-lactam Antibiotic, Isopenicillin N Synthase, Chain"/>
    <property type="match status" value="1"/>
</dbReference>
<dbReference type="EMBL" id="BQKY01000005">
    <property type="protein sequence ID" value="GJN89769.1"/>
    <property type="molecule type" value="Genomic_DNA"/>
</dbReference>
<proteinExistence type="inferred from homology"/>
<sequence length="344" mass="37684">MSVLSTGLGQRLVSASTEAAAFTELPVISLARLNGSAEDRKALAAEIQEACISSGFFYISDHGVPQQVIDDAFGQAKKFFAQPMDKKMLVDLHKGTSFKGYAGLKGENVDPANRGDVHEAWDMGDDSQLMKEGAGSGNLWPPAEDLPDFRPTLQHAWDEIMALGKRLLPIFSLALGLDEHYFDEKTRNPGSVMRILHYPPQFGPVDLREIGIGAHTDYEIITLLLQHGDVQALQVLNSQGEWVQAPPKPGTFVLNLGDMMQRISNGLFKSTVHRAINRTGQDRMSLPFFFGLDYDALVEVLPTCVTAERPPAYEPIKAGDYVQQRLSETYVKAPPTESATAPAA</sequence>
<dbReference type="GO" id="GO:0016491">
    <property type="term" value="F:oxidoreductase activity"/>
    <property type="evidence" value="ECO:0007669"/>
    <property type="project" value="UniProtKB-KW"/>
</dbReference>